<gene>
    <name evidence="2" type="ORF">AAFF_G00113770</name>
</gene>
<dbReference type="EMBL" id="JAINUG010000177">
    <property type="protein sequence ID" value="KAJ8389908.1"/>
    <property type="molecule type" value="Genomic_DNA"/>
</dbReference>
<feature type="compositionally biased region" description="Basic and acidic residues" evidence="1">
    <location>
        <begin position="253"/>
        <end position="273"/>
    </location>
</feature>
<evidence type="ECO:0000313" key="3">
    <source>
        <dbReference type="Proteomes" id="UP001221898"/>
    </source>
</evidence>
<evidence type="ECO:0000256" key="1">
    <source>
        <dbReference type="SAM" id="MobiDB-lite"/>
    </source>
</evidence>
<comment type="caution">
    <text evidence="2">The sequence shown here is derived from an EMBL/GenBank/DDBJ whole genome shotgun (WGS) entry which is preliminary data.</text>
</comment>
<keyword evidence="3" id="KW-1185">Reference proteome</keyword>
<feature type="region of interest" description="Disordered" evidence="1">
    <location>
        <begin position="1"/>
        <end position="25"/>
    </location>
</feature>
<feature type="region of interest" description="Disordered" evidence="1">
    <location>
        <begin position="246"/>
        <end position="273"/>
    </location>
</feature>
<evidence type="ECO:0000313" key="2">
    <source>
        <dbReference type="EMBL" id="KAJ8389908.1"/>
    </source>
</evidence>
<sequence>MRRDRDLSGLAGPPPASPVPRLSDGPLRFPTPVLPSTVAAVLRYLPLINGLAPCSVSAAGSFRLVAASVLLRQTGTERSSALRNVAFRRHQSRRGGRRADTTRLHVLYVLYMQRVSELPAAPQRWVVQFHVSHLQRWSLVRPVTRSVNCDSRANRDYYQPLRQGWNVPDRELELHAFTTSLGVCRIHPLTPRLFLQARLRWQEGELDCEQNFAGSNPCVGSLVRFPAEGRISSAPFGICAPDAKAQSPRLLTHPRDPPNHHHKSTDRTAKRGG</sequence>
<reference evidence="2" key="1">
    <citation type="journal article" date="2023" name="Science">
        <title>Genome structures resolve the early diversification of teleost fishes.</title>
        <authorList>
            <person name="Parey E."/>
            <person name="Louis A."/>
            <person name="Montfort J."/>
            <person name="Bouchez O."/>
            <person name="Roques C."/>
            <person name="Iampietro C."/>
            <person name="Lluch J."/>
            <person name="Castinel A."/>
            <person name="Donnadieu C."/>
            <person name="Desvignes T."/>
            <person name="Floi Bucao C."/>
            <person name="Jouanno E."/>
            <person name="Wen M."/>
            <person name="Mejri S."/>
            <person name="Dirks R."/>
            <person name="Jansen H."/>
            <person name="Henkel C."/>
            <person name="Chen W.J."/>
            <person name="Zahm M."/>
            <person name="Cabau C."/>
            <person name="Klopp C."/>
            <person name="Thompson A.W."/>
            <person name="Robinson-Rechavi M."/>
            <person name="Braasch I."/>
            <person name="Lecointre G."/>
            <person name="Bobe J."/>
            <person name="Postlethwait J.H."/>
            <person name="Berthelot C."/>
            <person name="Roest Crollius H."/>
            <person name="Guiguen Y."/>
        </authorList>
    </citation>
    <scope>NUCLEOTIDE SEQUENCE</scope>
    <source>
        <strain evidence="2">NC1722</strain>
    </source>
</reference>
<organism evidence="2 3">
    <name type="scientific">Aldrovandia affinis</name>
    <dbReference type="NCBI Taxonomy" id="143900"/>
    <lineage>
        <taxon>Eukaryota</taxon>
        <taxon>Metazoa</taxon>
        <taxon>Chordata</taxon>
        <taxon>Craniata</taxon>
        <taxon>Vertebrata</taxon>
        <taxon>Euteleostomi</taxon>
        <taxon>Actinopterygii</taxon>
        <taxon>Neopterygii</taxon>
        <taxon>Teleostei</taxon>
        <taxon>Notacanthiformes</taxon>
        <taxon>Halosauridae</taxon>
        <taxon>Aldrovandia</taxon>
    </lineage>
</organism>
<name>A0AAD7WAU8_9TELE</name>
<dbReference type="Proteomes" id="UP001221898">
    <property type="component" value="Unassembled WGS sequence"/>
</dbReference>
<proteinExistence type="predicted"/>
<accession>A0AAD7WAU8</accession>
<dbReference type="AlphaFoldDB" id="A0AAD7WAU8"/>
<protein>
    <submittedName>
        <fullName evidence="2">Uncharacterized protein</fullName>
    </submittedName>
</protein>